<dbReference type="AlphaFoldDB" id="A0A015MMF0"/>
<dbReference type="Proteomes" id="UP000022910">
    <property type="component" value="Unassembled WGS sequence"/>
</dbReference>
<dbReference type="Gene3D" id="1.10.10.1010">
    <property type="entry name" value="Intein homing endonuclease, domain IV"/>
    <property type="match status" value="1"/>
</dbReference>
<dbReference type="PANTHER" id="PTHR23257">
    <property type="entry name" value="SERINE-THREONINE PROTEIN KINASE"/>
    <property type="match status" value="1"/>
</dbReference>
<feature type="domain" description="Protein kinase" evidence="1">
    <location>
        <begin position="103"/>
        <end position="400"/>
    </location>
</feature>
<dbReference type="InterPro" id="IPR050167">
    <property type="entry name" value="Ser_Thr_protein_kinase"/>
</dbReference>
<dbReference type="SMR" id="A0A015MMF0"/>
<comment type="caution">
    <text evidence="2">The sequence shown here is derived from an EMBL/GenBank/DDBJ whole genome shotgun (WGS) entry which is preliminary data.</text>
</comment>
<dbReference type="InterPro" id="IPR000719">
    <property type="entry name" value="Prot_kinase_dom"/>
</dbReference>
<proteinExistence type="predicted"/>
<keyword evidence="3" id="KW-1185">Reference proteome</keyword>
<dbReference type="SUPFAM" id="SSF56112">
    <property type="entry name" value="Protein kinase-like (PK-like)"/>
    <property type="match status" value="1"/>
</dbReference>
<evidence type="ECO:0000259" key="1">
    <source>
        <dbReference type="PROSITE" id="PS50011"/>
    </source>
</evidence>
<organism evidence="2 3">
    <name type="scientific">Rhizophagus irregularis (strain DAOM 197198w)</name>
    <name type="common">Glomus intraradices</name>
    <dbReference type="NCBI Taxonomy" id="1432141"/>
    <lineage>
        <taxon>Eukaryota</taxon>
        <taxon>Fungi</taxon>
        <taxon>Fungi incertae sedis</taxon>
        <taxon>Mucoromycota</taxon>
        <taxon>Glomeromycotina</taxon>
        <taxon>Glomeromycetes</taxon>
        <taxon>Glomerales</taxon>
        <taxon>Glomeraceae</taxon>
        <taxon>Rhizophagus</taxon>
    </lineage>
</organism>
<dbReference type="HOGENOM" id="CLU_000288_7_34_1"/>
<dbReference type="Gene3D" id="1.10.510.10">
    <property type="entry name" value="Transferase(Phosphotransferase) domain 1"/>
    <property type="match status" value="1"/>
</dbReference>
<dbReference type="GO" id="GO:0004672">
    <property type="term" value="F:protein kinase activity"/>
    <property type="evidence" value="ECO:0007669"/>
    <property type="project" value="InterPro"/>
</dbReference>
<dbReference type="STRING" id="1432141.A0A015MMF0"/>
<reference evidence="2 3" key="1">
    <citation type="submission" date="2014-02" db="EMBL/GenBank/DDBJ databases">
        <title>Single nucleus genome sequencing reveals high similarity among nuclei of an endomycorrhizal fungus.</title>
        <authorList>
            <person name="Lin K."/>
            <person name="Geurts R."/>
            <person name="Zhang Z."/>
            <person name="Limpens E."/>
            <person name="Saunders D.G."/>
            <person name="Mu D."/>
            <person name="Pang E."/>
            <person name="Cao H."/>
            <person name="Cha H."/>
            <person name="Lin T."/>
            <person name="Zhou Q."/>
            <person name="Shang Y."/>
            <person name="Li Y."/>
            <person name="Ivanov S."/>
            <person name="Sharma T."/>
            <person name="Velzen R.V."/>
            <person name="Ruijter N.D."/>
            <person name="Aanen D.K."/>
            <person name="Win J."/>
            <person name="Kamoun S."/>
            <person name="Bisseling T."/>
            <person name="Huang S."/>
        </authorList>
    </citation>
    <scope>NUCLEOTIDE SEQUENCE [LARGE SCALE GENOMIC DNA]</scope>
    <source>
        <strain evidence="3">DAOM197198w</strain>
    </source>
</reference>
<dbReference type="Pfam" id="PF07714">
    <property type="entry name" value="PK_Tyr_Ser-Thr"/>
    <property type="match status" value="1"/>
</dbReference>
<gene>
    <name evidence="2" type="ORF">RirG_109040</name>
</gene>
<dbReference type="GO" id="GO:0005524">
    <property type="term" value="F:ATP binding"/>
    <property type="evidence" value="ECO:0007669"/>
    <property type="project" value="InterPro"/>
</dbReference>
<dbReference type="PROSITE" id="PS50011">
    <property type="entry name" value="PROTEIN_KINASE_DOM"/>
    <property type="match status" value="1"/>
</dbReference>
<evidence type="ECO:0000313" key="2">
    <source>
        <dbReference type="EMBL" id="EXX68008.1"/>
    </source>
</evidence>
<dbReference type="InterPro" id="IPR001245">
    <property type="entry name" value="Ser-Thr/Tyr_kinase_cat_dom"/>
</dbReference>
<accession>A0A015MMF0</accession>
<evidence type="ECO:0000313" key="3">
    <source>
        <dbReference type="Proteomes" id="UP000022910"/>
    </source>
</evidence>
<sequence>MDQLDEKKPKHRTCYQCEQVTLGDPFCDTCYSKHCEKAYGRCVECNQINTEKYWCQSCNSKRFQQNFHNWTSGNDVIDKFIQNTQLSAKNHHQILEWMPYNMFKNPKYIAEGGFGKVYRASWNSGYILHWDTRCHQWKRRKDGVFVAFKSLNNSQNVSLEFINEVTIYLKVHKYKISDQIIKCHGISQDPNTKDYIMVMNFAKRGNLRNSLNNEKTMLYKKYSKKYKFSNLDLSLWTWRHKIFILKHISYGIGRIHGKDLIHRDLHVGNIVCNNYDLSPRITDMGLCKPANYNESENAKNVIYGVLAYLAPEILRGQNYTKASDIYSFGIIMYEVISGLPPYYDNAHNELLALNICEGSRPEFNIKIPQLVLHIIKSCLDANPSNRPCAKNLSKIFGEWLADFSMYMDGRLELIKTELINQIEETEKINNISSANDSSSINKIHPEAVYKSRPLNFKNLSEPKNSDNYYEIYDNISTKKYSGSLLKSDRSDCLECAIID</sequence>
<dbReference type="EMBL" id="JEMT01017454">
    <property type="protein sequence ID" value="EXX68008.1"/>
    <property type="molecule type" value="Genomic_DNA"/>
</dbReference>
<dbReference type="InterPro" id="IPR011009">
    <property type="entry name" value="Kinase-like_dom_sf"/>
</dbReference>
<name>A0A015MMF0_RHIIW</name>
<protein>
    <submittedName>
        <fullName evidence="2">Ypk2p</fullName>
    </submittedName>
</protein>